<dbReference type="Proteomes" id="UP000692954">
    <property type="component" value="Unassembled WGS sequence"/>
</dbReference>
<dbReference type="EMBL" id="CAJJDN010000122">
    <property type="protein sequence ID" value="CAD8119765.1"/>
    <property type="molecule type" value="Genomic_DNA"/>
</dbReference>
<evidence type="ECO:0000313" key="1">
    <source>
        <dbReference type="EMBL" id="CAD8119765.1"/>
    </source>
</evidence>
<organism evidence="1 2">
    <name type="scientific">Paramecium sonneborni</name>
    <dbReference type="NCBI Taxonomy" id="65129"/>
    <lineage>
        <taxon>Eukaryota</taxon>
        <taxon>Sar</taxon>
        <taxon>Alveolata</taxon>
        <taxon>Ciliophora</taxon>
        <taxon>Intramacronucleata</taxon>
        <taxon>Oligohymenophorea</taxon>
        <taxon>Peniculida</taxon>
        <taxon>Parameciidae</taxon>
        <taxon>Paramecium</taxon>
    </lineage>
</organism>
<gene>
    <name evidence="1" type="ORF">PSON_ATCC_30995.1.T1220174</name>
</gene>
<dbReference type="AlphaFoldDB" id="A0A8S1QXI6"/>
<reference evidence="1" key="1">
    <citation type="submission" date="2021-01" db="EMBL/GenBank/DDBJ databases">
        <authorList>
            <consortium name="Genoscope - CEA"/>
            <person name="William W."/>
        </authorList>
    </citation>
    <scope>NUCLEOTIDE SEQUENCE</scope>
</reference>
<evidence type="ECO:0000313" key="2">
    <source>
        <dbReference type="Proteomes" id="UP000692954"/>
    </source>
</evidence>
<comment type="caution">
    <text evidence="1">The sequence shown here is derived from an EMBL/GenBank/DDBJ whole genome shotgun (WGS) entry which is preliminary data.</text>
</comment>
<name>A0A8S1QXI6_9CILI</name>
<proteinExistence type="predicted"/>
<keyword evidence="2" id="KW-1185">Reference proteome</keyword>
<accession>A0A8S1QXI6</accession>
<protein>
    <submittedName>
        <fullName evidence="1">Uncharacterized protein</fullName>
    </submittedName>
</protein>
<dbReference type="OrthoDB" id="292207at2759"/>
<sequence length="82" mass="9859">MNERFETQTQTFICITEVEKKQKMYVYPRVDKYNHPIIKGVKGKRISFRDNIEKRELCDIYIVQKYNQNKENSKCSCSCSIQ</sequence>